<dbReference type="InterPro" id="IPR017790">
    <property type="entry name" value="Penicillin-binding_protein_2"/>
</dbReference>
<evidence type="ECO:0000256" key="14">
    <source>
        <dbReference type="HAMAP-Rule" id="MF_02081"/>
    </source>
</evidence>
<dbReference type="Gene3D" id="3.30.1390.30">
    <property type="entry name" value="Penicillin-binding protein 2a, domain 3"/>
    <property type="match status" value="1"/>
</dbReference>
<evidence type="ECO:0000256" key="8">
    <source>
        <dbReference type="ARBA" id="ARBA00022801"/>
    </source>
</evidence>
<keyword evidence="12 14" id="KW-0472">Membrane</keyword>
<evidence type="ECO:0000256" key="13">
    <source>
        <dbReference type="ARBA" id="ARBA00023316"/>
    </source>
</evidence>
<dbReference type="GO" id="GO:0006508">
    <property type="term" value="P:proteolysis"/>
    <property type="evidence" value="ECO:0007669"/>
    <property type="project" value="UniProtKB-KW"/>
</dbReference>
<evidence type="ECO:0000256" key="5">
    <source>
        <dbReference type="ARBA" id="ARBA00022645"/>
    </source>
</evidence>
<protein>
    <recommendedName>
        <fullName evidence="14">Peptidoglycan D,D-transpeptidase MrdA</fullName>
        <ecNumber evidence="14">3.4.16.4</ecNumber>
    </recommendedName>
    <alternativeName>
        <fullName evidence="14">Penicillin-binding protein 2</fullName>
        <shortName evidence="14">PBP-2</shortName>
    </alternativeName>
</protein>
<accession>A0A6I1F5F7</accession>
<dbReference type="Gene3D" id="3.40.710.10">
    <property type="entry name" value="DD-peptidase/beta-lactamase superfamily"/>
    <property type="match status" value="1"/>
</dbReference>
<keyword evidence="5 14" id="KW-0121">Carboxypeptidase</keyword>
<keyword evidence="6 14" id="KW-0645">Protease</keyword>
<dbReference type="GO" id="GO:0005886">
    <property type="term" value="C:plasma membrane"/>
    <property type="evidence" value="ECO:0007669"/>
    <property type="project" value="UniProtKB-SubCell"/>
</dbReference>
<comment type="pathway">
    <text evidence="14">Cell wall biogenesis; peptidoglycan biosynthesis.</text>
</comment>
<comment type="function">
    <text evidence="14">Catalyzes cross-linking of the peptidoglycan cell wall.</text>
</comment>
<comment type="caution">
    <text evidence="14">Lacks conserved residue(s) required for the propagation of feature annotation.</text>
</comment>
<dbReference type="Proteomes" id="UP000430564">
    <property type="component" value="Unassembled WGS sequence"/>
</dbReference>
<dbReference type="GO" id="GO:0008658">
    <property type="term" value="F:penicillin binding"/>
    <property type="evidence" value="ECO:0007669"/>
    <property type="project" value="InterPro"/>
</dbReference>
<dbReference type="RefSeq" id="WP_152157228.1">
    <property type="nucleotide sequence ID" value="NZ_WEHX01000001.1"/>
</dbReference>
<dbReference type="GO" id="GO:0009252">
    <property type="term" value="P:peptidoglycan biosynthetic process"/>
    <property type="evidence" value="ECO:0007669"/>
    <property type="project" value="UniProtKB-UniRule"/>
</dbReference>
<keyword evidence="11 14" id="KW-1133">Transmembrane helix</keyword>
<keyword evidence="9 14" id="KW-0133">Cell shape</keyword>
<evidence type="ECO:0000256" key="4">
    <source>
        <dbReference type="ARBA" id="ARBA00022519"/>
    </source>
</evidence>
<feature type="region of interest" description="Disordered" evidence="15">
    <location>
        <begin position="621"/>
        <end position="645"/>
    </location>
</feature>
<evidence type="ECO:0000256" key="3">
    <source>
        <dbReference type="ARBA" id="ARBA00022475"/>
    </source>
</evidence>
<dbReference type="FunFam" id="3.40.710.10:FF:000024">
    <property type="entry name" value="Penicillin-binding protein 2"/>
    <property type="match status" value="1"/>
</dbReference>
<keyword evidence="7 14" id="KW-0812">Transmembrane</keyword>
<dbReference type="InterPro" id="IPR050515">
    <property type="entry name" value="Beta-lactam/transpept"/>
</dbReference>
<dbReference type="GO" id="GO:0008360">
    <property type="term" value="P:regulation of cell shape"/>
    <property type="evidence" value="ECO:0007669"/>
    <property type="project" value="UniProtKB-KW"/>
</dbReference>
<dbReference type="GO" id="GO:0071555">
    <property type="term" value="P:cell wall organization"/>
    <property type="evidence" value="ECO:0007669"/>
    <property type="project" value="UniProtKB-KW"/>
</dbReference>
<dbReference type="EMBL" id="WEHX01000001">
    <property type="protein sequence ID" value="KAB7663293.1"/>
    <property type="molecule type" value="Genomic_DNA"/>
</dbReference>
<feature type="active site" description="Acyl-ester intermediate" evidence="14">
    <location>
        <position position="332"/>
    </location>
</feature>
<evidence type="ECO:0000256" key="2">
    <source>
        <dbReference type="ARBA" id="ARBA00004236"/>
    </source>
</evidence>
<dbReference type="InterPro" id="IPR012338">
    <property type="entry name" value="Beta-lactam/transpept-like"/>
</dbReference>
<dbReference type="SUPFAM" id="SSF56519">
    <property type="entry name" value="Penicillin binding protein dimerisation domain"/>
    <property type="match status" value="1"/>
</dbReference>
<evidence type="ECO:0000256" key="12">
    <source>
        <dbReference type="ARBA" id="ARBA00023136"/>
    </source>
</evidence>
<feature type="domain" description="Penicillin-binding protein dimerisation" evidence="17">
    <location>
        <begin position="66"/>
        <end position="241"/>
    </location>
</feature>
<comment type="catalytic activity">
    <reaction evidence="14">
        <text>Preferential cleavage: (Ac)2-L-Lys-D-Ala-|-D-Ala. Also transpeptidation of peptidyl-alanyl moieties that are N-acyl substituents of D-alanine.</text>
        <dbReference type="EC" id="3.4.16.4"/>
    </reaction>
</comment>
<evidence type="ECO:0000256" key="7">
    <source>
        <dbReference type="ARBA" id="ARBA00022692"/>
    </source>
</evidence>
<dbReference type="PANTHER" id="PTHR30627:SF2">
    <property type="entry name" value="PEPTIDOGLYCAN D,D-TRANSPEPTIDASE MRDA"/>
    <property type="match status" value="1"/>
</dbReference>
<dbReference type="SUPFAM" id="SSF56601">
    <property type="entry name" value="beta-lactamase/transpeptidase-like"/>
    <property type="match status" value="1"/>
</dbReference>
<evidence type="ECO:0000256" key="1">
    <source>
        <dbReference type="ARBA" id="ARBA00004167"/>
    </source>
</evidence>
<name>A0A6I1F5F7_9BURK</name>
<evidence type="ECO:0000259" key="16">
    <source>
        <dbReference type="Pfam" id="PF00905"/>
    </source>
</evidence>
<evidence type="ECO:0000256" key="9">
    <source>
        <dbReference type="ARBA" id="ARBA00022960"/>
    </source>
</evidence>
<keyword evidence="13 14" id="KW-0961">Cell wall biogenesis/degradation</keyword>
<feature type="domain" description="Penicillin-binding protein transpeptidase" evidence="16">
    <location>
        <begin position="273"/>
        <end position="609"/>
    </location>
</feature>
<dbReference type="NCBIfam" id="TIGR03423">
    <property type="entry name" value="pbp2_mrdA"/>
    <property type="match status" value="1"/>
</dbReference>
<dbReference type="OrthoDB" id="9789078at2"/>
<dbReference type="EC" id="3.4.16.4" evidence="14"/>
<keyword evidence="10 14" id="KW-0573">Peptidoglycan synthesis</keyword>
<keyword evidence="3 14" id="KW-1003">Cell membrane</keyword>
<comment type="subcellular location">
    <subcellularLocation>
        <location evidence="14">Cell inner membrane</location>
        <topology evidence="14">Single-pass membrane protein</topology>
    </subcellularLocation>
    <subcellularLocation>
        <location evidence="2">Cell membrane</location>
    </subcellularLocation>
    <subcellularLocation>
        <location evidence="1">Membrane</location>
        <topology evidence="1">Single-pass membrane protein</topology>
    </subcellularLocation>
</comment>
<proteinExistence type="inferred from homology"/>
<comment type="similarity">
    <text evidence="14">Belongs to the transpeptidase family. MrdA subfamily.</text>
</comment>
<dbReference type="PANTHER" id="PTHR30627">
    <property type="entry name" value="PEPTIDOGLYCAN D,D-TRANSPEPTIDASE"/>
    <property type="match status" value="1"/>
</dbReference>
<evidence type="ECO:0000313" key="19">
    <source>
        <dbReference type="Proteomes" id="UP000430564"/>
    </source>
</evidence>
<dbReference type="GO" id="GO:0009002">
    <property type="term" value="F:serine-type D-Ala-D-Ala carboxypeptidase activity"/>
    <property type="evidence" value="ECO:0007669"/>
    <property type="project" value="UniProtKB-UniRule"/>
</dbReference>
<evidence type="ECO:0000256" key="6">
    <source>
        <dbReference type="ARBA" id="ARBA00022670"/>
    </source>
</evidence>
<evidence type="ECO:0000313" key="18">
    <source>
        <dbReference type="EMBL" id="KAB7663293.1"/>
    </source>
</evidence>
<evidence type="ECO:0000259" key="17">
    <source>
        <dbReference type="Pfam" id="PF03717"/>
    </source>
</evidence>
<dbReference type="Pfam" id="PF00905">
    <property type="entry name" value="Transpeptidase"/>
    <property type="match status" value="1"/>
</dbReference>
<keyword evidence="4 14" id="KW-0997">Cell inner membrane</keyword>
<dbReference type="InterPro" id="IPR001460">
    <property type="entry name" value="PCN-bd_Tpept"/>
</dbReference>
<dbReference type="HAMAP" id="MF_02081">
    <property type="entry name" value="MrdA_transpept"/>
    <property type="match status" value="1"/>
</dbReference>
<organism evidence="18 19">
    <name type="scientific">Sutterella seckii</name>
    <dbReference type="NCBI Taxonomy" id="1944635"/>
    <lineage>
        <taxon>Bacteria</taxon>
        <taxon>Pseudomonadati</taxon>
        <taxon>Pseudomonadota</taxon>
        <taxon>Betaproteobacteria</taxon>
        <taxon>Burkholderiales</taxon>
        <taxon>Sutterellaceae</taxon>
        <taxon>Sutterella</taxon>
    </lineage>
</organism>
<dbReference type="GO" id="GO:0071972">
    <property type="term" value="F:peptidoglycan L,D-transpeptidase activity"/>
    <property type="evidence" value="ECO:0007669"/>
    <property type="project" value="TreeGrafter"/>
</dbReference>
<dbReference type="InterPro" id="IPR005311">
    <property type="entry name" value="PBP_dimer"/>
</dbReference>
<comment type="caution">
    <text evidence="18">The sequence shown here is derived from an EMBL/GenBank/DDBJ whole genome shotgun (WGS) entry which is preliminary data.</text>
</comment>
<reference evidence="18 19" key="1">
    <citation type="submission" date="2019-10" db="EMBL/GenBank/DDBJ databases">
        <title>Genome diversity of Sutterella seckii.</title>
        <authorList>
            <person name="Chaplin A.V."/>
            <person name="Sokolova S.R."/>
            <person name="Mosin K.A."/>
            <person name="Ivanova E.L."/>
            <person name="Kochetkova T.O."/>
            <person name="Goltsov A.Y."/>
            <person name="Trofimov D.Y."/>
            <person name="Efimov B.A."/>
        </authorList>
    </citation>
    <scope>NUCLEOTIDE SEQUENCE [LARGE SCALE GENOMIC DNA]</scope>
    <source>
        <strain evidence="18 19">ASD393</strain>
    </source>
</reference>
<dbReference type="Gene3D" id="3.90.1310.10">
    <property type="entry name" value="Penicillin-binding protein 2a (Domain 2)"/>
    <property type="match status" value="1"/>
</dbReference>
<gene>
    <name evidence="14 18" type="primary">mrdA</name>
    <name evidence="18" type="ORF">GBM95_00145</name>
</gene>
<evidence type="ECO:0000256" key="15">
    <source>
        <dbReference type="SAM" id="MobiDB-lite"/>
    </source>
</evidence>
<sequence>MALESLEFKEEDSDAGAFRRRLAFAFGMVILCFSVLVMRLAWLQIIKQDTYQQRAEQNRTVTTTNQGSRGLIFDRNGTLIAGNRLSWSIEITQDQTVEPVNRLIDRLAEVIKITPADRRRFRRLREDLNRYDGIPIRTDLTDAEVAAFTAQRWRFPGVDINQREHRIYPENALGSHIIGYVSSLSQNDKKRLDSEGVLALYQGEREIGKVGLERSYEHILHGTPGHETLEITADGRSVRTLELIPAHPGKNLRLSVDMNLQSVAENAMKGKTGAIIAIEPRTGEILSFVSLPTYDLNLFPGGIDPESWNYLNTAETKPLLNRAMRGIYPIGSTYKPFMALAGLETGAVTPDFILNDTGVFQVGNHRFRDVTGSPKGPLNLRKSIAVSSDIYYYWLSTQIGVDGIYNFMKQWKFGAKTGIDLVGEQTGILPNREWKERRIKEPWYVGDTPSLGIGQGYNAFTLLQLAHATATLANRGVIMTPHLVKSIEDPMTGEVTRVDAEPTGKIPLKPRNIDVVTAGMTDVTTSGTARGIFRDAPYSVAGKTGTAQVVSIAQDSRYDEKKLSRELHDHALFIAFAPARNPRIALAVLVENGGFGARAAAPIAREMMDYWLTGENKLGLPPPKGVPLIDTKSKDERRQKRSNPS</sequence>
<dbReference type="Pfam" id="PF03717">
    <property type="entry name" value="PBP_dimer"/>
    <property type="match status" value="1"/>
</dbReference>
<dbReference type="InterPro" id="IPR036138">
    <property type="entry name" value="PBP_dimer_sf"/>
</dbReference>
<evidence type="ECO:0000256" key="10">
    <source>
        <dbReference type="ARBA" id="ARBA00022984"/>
    </source>
</evidence>
<feature type="transmembrane region" description="Helical" evidence="14">
    <location>
        <begin position="21"/>
        <end position="42"/>
    </location>
</feature>
<dbReference type="AlphaFoldDB" id="A0A6I1F5F7"/>
<keyword evidence="8 14" id="KW-0378">Hydrolase</keyword>
<evidence type="ECO:0000256" key="11">
    <source>
        <dbReference type="ARBA" id="ARBA00022989"/>
    </source>
</evidence>